<evidence type="ECO:0000256" key="1">
    <source>
        <dbReference type="PROSITE-ProRule" id="PRU00339"/>
    </source>
</evidence>
<dbReference type="KEGG" id="mec:Q7C_2096"/>
<accession>I1YJZ1</accession>
<feature type="repeat" description="TPR" evidence="1">
    <location>
        <begin position="511"/>
        <end position="544"/>
    </location>
</feature>
<dbReference type="PANTHER" id="PTHR12558">
    <property type="entry name" value="CELL DIVISION CYCLE 16,23,27"/>
    <property type="match status" value="1"/>
</dbReference>
<organism evidence="2 3">
    <name type="scientific">Methylophaga frappieri (strain ATCC BAA-2434 / DSM 25690 / JAM7)</name>
    <dbReference type="NCBI Taxonomy" id="754477"/>
    <lineage>
        <taxon>Bacteria</taxon>
        <taxon>Pseudomonadati</taxon>
        <taxon>Pseudomonadota</taxon>
        <taxon>Gammaproteobacteria</taxon>
        <taxon>Thiotrichales</taxon>
        <taxon>Piscirickettsiaceae</taxon>
        <taxon>Methylophaga</taxon>
    </lineage>
</organism>
<dbReference type="SMART" id="SM00028">
    <property type="entry name" value="TPR"/>
    <property type="match status" value="6"/>
</dbReference>
<dbReference type="EMBL" id="CP003380">
    <property type="protein sequence ID" value="AFJ03234.1"/>
    <property type="molecule type" value="Genomic_DNA"/>
</dbReference>
<gene>
    <name evidence="2" type="ordered locus">Q7C_2096</name>
</gene>
<dbReference type="AlphaFoldDB" id="I1YJZ1"/>
<sequence precursor="true">MDLLEQFWFGFRGASRQMVWLVLPFALFACAAKPTQSETNKQPVAEKSAPETPDQEAVTYKPLTPELVYYILTAEIAGQRGAIGIASDMYEQAANSVDSPLLADRAARVATFTRDRARINRALSRWKEVDPNDADVQIMQIPFLIDNQQYSEAIETMDKAIALAPEKTIPYLATFAKQLSEMEDAETALPMMRSLQSYQEQSADTRFAYARLAAHYREWALAHAELDALLEEQPKHEPFLTLQSEILQRTGKPEQALDLIANVAKKPDASAELRFAYGKLLGENGHADEAKAVFEALNLENPDNQDVLFALGLLALEEQDGDTARTYFTEVLRKGDPAQQVGYFMGLAEEMSGNYDAALVWFASVPAESQRFDSAQARYIGLLADQGDMAKARQHLRLLRQERPEQARELYIFEASFLHDEGLSEEAMRVYSEALTAFPDDFELLYSRAMLAESLDDLTLLETDLRRILAIDPDNAQTLNALGYTLTDRTDRHQEALEMIQKALQIKPGDPYYLDSLGWVYYRLGDLEKAETYLRQALAVQDDAEFSAHLGEVVWVQGNRREARKIWQQALEKYPDNDILTETMERFE</sequence>
<dbReference type="Pfam" id="PF13432">
    <property type="entry name" value="TPR_16"/>
    <property type="match status" value="1"/>
</dbReference>
<dbReference type="InterPro" id="IPR011990">
    <property type="entry name" value="TPR-like_helical_dom_sf"/>
</dbReference>
<dbReference type="Gene3D" id="1.25.40.10">
    <property type="entry name" value="Tetratricopeptide repeat domain"/>
    <property type="match status" value="2"/>
</dbReference>
<dbReference type="HOGENOM" id="CLU_007251_4_0_6"/>
<evidence type="ECO:0000313" key="3">
    <source>
        <dbReference type="Proteomes" id="UP000009145"/>
    </source>
</evidence>
<dbReference type="PATRIC" id="fig|754477.3.peg.2063"/>
<dbReference type="eggNOG" id="COG0457">
    <property type="taxonomic scope" value="Bacteria"/>
</dbReference>
<proteinExistence type="predicted"/>
<dbReference type="STRING" id="754477.Q7C_2096"/>
<dbReference type="Pfam" id="PF13424">
    <property type="entry name" value="TPR_12"/>
    <property type="match status" value="1"/>
</dbReference>
<protein>
    <submittedName>
        <fullName evidence="2">TPR repeat protein</fullName>
    </submittedName>
</protein>
<keyword evidence="3" id="KW-1185">Reference proteome</keyword>
<dbReference type="RefSeq" id="WP_014704653.1">
    <property type="nucleotide sequence ID" value="NC_017856.1"/>
</dbReference>
<keyword evidence="1" id="KW-0802">TPR repeat</keyword>
<dbReference type="PROSITE" id="PS50005">
    <property type="entry name" value="TPR"/>
    <property type="match status" value="1"/>
</dbReference>
<dbReference type="InterPro" id="IPR019734">
    <property type="entry name" value="TPR_rpt"/>
</dbReference>
<evidence type="ECO:0000313" key="2">
    <source>
        <dbReference type="EMBL" id="AFJ03234.1"/>
    </source>
</evidence>
<dbReference type="PANTHER" id="PTHR12558:SF33">
    <property type="entry name" value="BLL7664 PROTEIN"/>
    <property type="match status" value="1"/>
</dbReference>
<dbReference type="OrthoDB" id="7637125at2"/>
<dbReference type="SUPFAM" id="SSF48452">
    <property type="entry name" value="TPR-like"/>
    <property type="match status" value="2"/>
</dbReference>
<reference evidence="2 3" key="1">
    <citation type="journal article" date="2012" name="J. Bacteriol.">
        <title>Complete genome sequences of Methylophaga sp. strain JAM1 and Methylophaga sp. strain JAM7.</title>
        <authorList>
            <person name="Villeneuve C."/>
            <person name="Martineau C."/>
            <person name="Mauffrey F."/>
            <person name="Villemur R."/>
        </authorList>
    </citation>
    <scope>NUCLEOTIDE SEQUENCE [LARGE SCALE GENOMIC DNA]</scope>
    <source>
        <strain evidence="2 3">JAM7</strain>
    </source>
</reference>
<dbReference type="Pfam" id="PF13174">
    <property type="entry name" value="TPR_6"/>
    <property type="match status" value="1"/>
</dbReference>
<dbReference type="Proteomes" id="UP000009145">
    <property type="component" value="Chromosome"/>
</dbReference>
<name>I1YJZ1_METFJ</name>